<accession>A0A0A8Y8E4</accession>
<reference evidence="1" key="1">
    <citation type="submission" date="2014-09" db="EMBL/GenBank/DDBJ databases">
        <authorList>
            <person name="Magalhaes I.L.F."/>
            <person name="Oliveira U."/>
            <person name="Santos F.R."/>
            <person name="Vidigal T.H.D.A."/>
            <person name="Brescovit A.D."/>
            <person name="Santos A.J."/>
        </authorList>
    </citation>
    <scope>NUCLEOTIDE SEQUENCE</scope>
    <source>
        <tissue evidence="1">Shoot tissue taken approximately 20 cm above the soil surface</tissue>
    </source>
</reference>
<dbReference type="AlphaFoldDB" id="A0A0A8Y8E4"/>
<dbReference type="EMBL" id="GBRH01277873">
    <property type="protein sequence ID" value="JAD20022.1"/>
    <property type="molecule type" value="Transcribed_RNA"/>
</dbReference>
<organism evidence="1">
    <name type="scientific">Arundo donax</name>
    <name type="common">Giant reed</name>
    <name type="synonym">Donax arundinaceus</name>
    <dbReference type="NCBI Taxonomy" id="35708"/>
    <lineage>
        <taxon>Eukaryota</taxon>
        <taxon>Viridiplantae</taxon>
        <taxon>Streptophyta</taxon>
        <taxon>Embryophyta</taxon>
        <taxon>Tracheophyta</taxon>
        <taxon>Spermatophyta</taxon>
        <taxon>Magnoliopsida</taxon>
        <taxon>Liliopsida</taxon>
        <taxon>Poales</taxon>
        <taxon>Poaceae</taxon>
        <taxon>PACMAD clade</taxon>
        <taxon>Arundinoideae</taxon>
        <taxon>Arundineae</taxon>
        <taxon>Arundo</taxon>
    </lineage>
</organism>
<proteinExistence type="predicted"/>
<name>A0A0A8Y8E4_ARUDO</name>
<evidence type="ECO:0000313" key="1">
    <source>
        <dbReference type="EMBL" id="JAD20022.1"/>
    </source>
</evidence>
<sequence length="17" mass="1727">MVAAVVTLFVAATACFL</sequence>
<protein>
    <submittedName>
        <fullName evidence="1">Uncharacterized protein</fullName>
    </submittedName>
</protein>
<reference evidence="1" key="2">
    <citation type="journal article" date="2015" name="Data Brief">
        <title>Shoot transcriptome of the giant reed, Arundo donax.</title>
        <authorList>
            <person name="Barrero R.A."/>
            <person name="Guerrero F.D."/>
            <person name="Moolhuijzen P."/>
            <person name="Goolsby J.A."/>
            <person name="Tidwell J."/>
            <person name="Bellgard S.E."/>
            <person name="Bellgard M.I."/>
        </authorList>
    </citation>
    <scope>NUCLEOTIDE SEQUENCE</scope>
    <source>
        <tissue evidence="1">Shoot tissue taken approximately 20 cm above the soil surface</tissue>
    </source>
</reference>